<dbReference type="InterPro" id="IPR029149">
    <property type="entry name" value="Creatin/AminoP/Spt16_N"/>
</dbReference>
<dbReference type="RefSeq" id="WP_377787329.1">
    <property type="nucleotide sequence ID" value="NZ_JBHLYQ010000005.1"/>
</dbReference>
<dbReference type="InterPro" id="IPR001714">
    <property type="entry name" value="Pept_M24_MAP"/>
</dbReference>
<reference evidence="3 4" key="1">
    <citation type="submission" date="2024-09" db="EMBL/GenBank/DDBJ databases">
        <authorList>
            <person name="Sun Q."/>
            <person name="Mori K."/>
        </authorList>
    </citation>
    <scope>NUCLEOTIDE SEQUENCE [LARGE SCALE GENOMIC DNA]</scope>
    <source>
        <strain evidence="3 4">JCM 15389</strain>
    </source>
</reference>
<dbReference type="Pfam" id="PF00557">
    <property type="entry name" value="Peptidase_M24"/>
    <property type="match status" value="1"/>
</dbReference>
<protein>
    <submittedName>
        <fullName evidence="3">M24 family metallopeptidase</fullName>
    </submittedName>
</protein>
<name>A0ABV6BZD0_9ACTN</name>
<dbReference type="PRINTS" id="PR00599">
    <property type="entry name" value="MAPEPTIDASE"/>
</dbReference>
<dbReference type="InterPro" id="IPR050659">
    <property type="entry name" value="Peptidase_M24B"/>
</dbReference>
<dbReference type="PANTHER" id="PTHR46112:SF2">
    <property type="entry name" value="XAA-PRO AMINOPEPTIDASE P-RELATED"/>
    <property type="match status" value="1"/>
</dbReference>
<evidence type="ECO:0000313" key="4">
    <source>
        <dbReference type="Proteomes" id="UP001589788"/>
    </source>
</evidence>
<evidence type="ECO:0000313" key="3">
    <source>
        <dbReference type="EMBL" id="MFC0080785.1"/>
    </source>
</evidence>
<feature type="domain" description="Peptidase M24" evidence="1">
    <location>
        <begin position="179"/>
        <end position="389"/>
    </location>
</feature>
<dbReference type="InterPro" id="IPR000587">
    <property type="entry name" value="Creatinase_N"/>
</dbReference>
<dbReference type="Gene3D" id="3.90.230.10">
    <property type="entry name" value="Creatinase/methionine aminopeptidase superfamily"/>
    <property type="match status" value="1"/>
</dbReference>
<keyword evidence="4" id="KW-1185">Reference proteome</keyword>
<evidence type="ECO:0000259" key="2">
    <source>
        <dbReference type="Pfam" id="PF01321"/>
    </source>
</evidence>
<organism evidence="3 4">
    <name type="scientific">Aciditerrimonas ferrireducens</name>
    <dbReference type="NCBI Taxonomy" id="667306"/>
    <lineage>
        <taxon>Bacteria</taxon>
        <taxon>Bacillati</taxon>
        <taxon>Actinomycetota</taxon>
        <taxon>Acidimicrobiia</taxon>
        <taxon>Acidimicrobiales</taxon>
        <taxon>Acidimicrobiaceae</taxon>
        <taxon>Aciditerrimonas</taxon>
    </lineage>
</organism>
<dbReference type="InterPro" id="IPR000994">
    <property type="entry name" value="Pept_M24"/>
</dbReference>
<dbReference type="SUPFAM" id="SSF53092">
    <property type="entry name" value="Creatinase/prolidase N-terminal domain"/>
    <property type="match status" value="1"/>
</dbReference>
<dbReference type="Gene3D" id="3.40.350.10">
    <property type="entry name" value="Creatinase/prolidase N-terminal domain"/>
    <property type="match status" value="1"/>
</dbReference>
<accession>A0ABV6BZD0</accession>
<dbReference type="InterPro" id="IPR036005">
    <property type="entry name" value="Creatinase/aminopeptidase-like"/>
</dbReference>
<sequence>MEPRGYAIGSFAVDWEDRVDMAALRAERLARAQGALAEAGLDGALLWKMENVRFVTALRSQVIAGKASILNGVLLTPDAGPFLLASGGEVDRARFMPWLAQVHAVPVMEDRDLVEGFVAAVLEPLLAELGLRRGRLGVDQVTVPLLEAIGRRCPELRVVDGDGAMLEARRRKSAAEVALVEEACAIGDAVTARALAEVRAGRRECEVAGDALQTLYYLGGELPHVVTPFVASGEHMAPPHRFATDKLIRNRDLCFIDIGAMWNGYFADIGRATVVGRPTDLQRRVYGAVHEALWAGIEAARPGRTTEDVAGAVRRAVARYGLEEHLFSLFIGHGIGVGANEPPYIGETLPGARPAELEPGMLFALEPLVWVPDEGGVGVRLEDMVLVTEDRPRVLSRVPYDEALLG</sequence>
<feature type="domain" description="Creatinase N-terminal" evidence="2">
    <location>
        <begin position="28"/>
        <end position="169"/>
    </location>
</feature>
<evidence type="ECO:0000259" key="1">
    <source>
        <dbReference type="Pfam" id="PF00557"/>
    </source>
</evidence>
<dbReference type="SUPFAM" id="SSF55920">
    <property type="entry name" value="Creatinase/aminopeptidase"/>
    <property type="match status" value="1"/>
</dbReference>
<comment type="caution">
    <text evidence="3">The sequence shown here is derived from an EMBL/GenBank/DDBJ whole genome shotgun (WGS) entry which is preliminary data.</text>
</comment>
<dbReference type="Pfam" id="PF01321">
    <property type="entry name" value="Creatinase_N"/>
    <property type="match status" value="1"/>
</dbReference>
<gene>
    <name evidence="3" type="ORF">ACFFRE_01260</name>
</gene>
<dbReference type="PANTHER" id="PTHR46112">
    <property type="entry name" value="AMINOPEPTIDASE"/>
    <property type="match status" value="1"/>
</dbReference>
<proteinExistence type="predicted"/>
<dbReference type="Proteomes" id="UP001589788">
    <property type="component" value="Unassembled WGS sequence"/>
</dbReference>
<dbReference type="EMBL" id="JBHLYQ010000005">
    <property type="protein sequence ID" value="MFC0080785.1"/>
    <property type="molecule type" value="Genomic_DNA"/>
</dbReference>